<dbReference type="PANTHER" id="PTHR32468">
    <property type="entry name" value="CATION/H + ANTIPORTER"/>
    <property type="match status" value="1"/>
</dbReference>
<comment type="subcellular location">
    <subcellularLocation>
        <location evidence="1">Membrane</location>
        <topology evidence="1">Multi-pass membrane protein</topology>
    </subcellularLocation>
</comment>
<evidence type="ECO:0000256" key="8">
    <source>
        <dbReference type="ARBA" id="ARBA00023136"/>
    </source>
</evidence>
<organism evidence="12">
    <name type="scientific">Papaver somniferum</name>
    <name type="common">Opium poppy</name>
    <dbReference type="NCBI Taxonomy" id="3469"/>
    <lineage>
        <taxon>Eukaryota</taxon>
        <taxon>Viridiplantae</taxon>
        <taxon>Streptophyta</taxon>
        <taxon>Embryophyta</taxon>
        <taxon>Tracheophyta</taxon>
        <taxon>Spermatophyta</taxon>
        <taxon>Magnoliopsida</taxon>
        <taxon>Ranunculales</taxon>
        <taxon>Papaveraceae</taxon>
        <taxon>Papaveroideae</taxon>
        <taxon>Papaver</taxon>
    </lineage>
</organism>
<accession>A0A5B7LKI9</accession>
<name>A0A5B7LKI9_PAPSO</name>
<feature type="domain" description="Cation/H+ exchanger transmembrane" evidence="11">
    <location>
        <begin position="14"/>
        <end position="161"/>
    </location>
</feature>
<dbReference type="GO" id="GO:1902600">
    <property type="term" value="P:proton transmembrane transport"/>
    <property type="evidence" value="ECO:0007669"/>
    <property type="project" value="InterPro"/>
</dbReference>
<dbReference type="Gene3D" id="1.20.1530.20">
    <property type="match status" value="1"/>
</dbReference>
<evidence type="ECO:0000256" key="10">
    <source>
        <dbReference type="SAM" id="Phobius"/>
    </source>
</evidence>
<dbReference type="GO" id="GO:0006813">
    <property type="term" value="P:potassium ion transport"/>
    <property type="evidence" value="ECO:0007669"/>
    <property type="project" value="UniProtKB-KW"/>
</dbReference>
<evidence type="ECO:0000256" key="4">
    <source>
        <dbReference type="ARBA" id="ARBA00022692"/>
    </source>
</evidence>
<keyword evidence="7" id="KW-0406">Ion transport</keyword>
<dbReference type="InterPro" id="IPR006153">
    <property type="entry name" value="Cation/H_exchanger_TM"/>
</dbReference>
<dbReference type="GO" id="GO:0012505">
    <property type="term" value="C:endomembrane system"/>
    <property type="evidence" value="ECO:0007669"/>
    <property type="project" value="TreeGrafter"/>
</dbReference>
<evidence type="ECO:0000256" key="6">
    <source>
        <dbReference type="ARBA" id="ARBA00022989"/>
    </source>
</evidence>
<keyword evidence="2" id="KW-0813">Transport</keyword>
<keyword evidence="4 10" id="KW-0812">Transmembrane</keyword>
<keyword evidence="6 10" id="KW-1133">Transmembrane helix</keyword>
<dbReference type="PANTHER" id="PTHR32468:SF164">
    <property type="entry name" value="OS05G0485000 PROTEIN"/>
    <property type="match status" value="1"/>
</dbReference>
<proteinExistence type="inferred from homology"/>
<sequence length="165" mass="18151">MGQNMSDSLGFVQLTLSCSSFYDIACVVADLNLLNSEIGRLGLAISIITGLSSWFFDFSHTLYLEATHLKQRTLLLSWISKSFIITVILFILRPVMSWMNRSTPEGKTLKEGHVSFILLSVMGISFFSQFMGIDPSLGPLMIGLTVPVGSPIAEAVQKNLECIRG</sequence>
<keyword evidence="5" id="KW-0630">Potassium</keyword>
<evidence type="ECO:0000256" key="5">
    <source>
        <dbReference type="ARBA" id="ARBA00022958"/>
    </source>
</evidence>
<feature type="transmembrane region" description="Helical" evidence="10">
    <location>
        <begin position="41"/>
        <end position="63"/>
    </location>
</feature>
<feature type="transmembrane region" description="Helical" evidence="10">
    <location>
        <begin position="12"/>
        <end position="34"/>
    </location>
</feature>
<dbReference type="InterPro" id="IPR050794">
    <property type="entry name" value="CPA2_transporter"/>
</dbReference>
<evidence type="ECO:0000256" key="7">
    <source>
        <dbReference type="ARBA" id="ARBA00023065"/>
    </source>
</evidence>
<dbReference type="GO" id="GO:0006885">
    <property type="term" value="P:regulation of pH"/>
    <property type="evidence" value="ECO:0007669"/>
    <property type="project" value="TreeGrafter"/>
</dbReference>
<evidence type="ECO:0000256" key="9">
    <source>
        <dbReference type="ARBA" id="ARBA00038341"/>
    </source>
</evidence>
<dbReference type="EMBL" id="MH838005">
    <property type="protein sequence ID" value="QBG82642.1"/>
    <property type="molecule type" value="Genomic_DNA"/>
</dbReference>
<evidence type="ECO:0000259" key="11">
    <source>
        <dbReference type="Pfam" id="PF00999"/>
    </source>
</evidence>
<comment type="similarity">
    <text evidence="9">Belongs to the monovalent cation:proton antiporter 2 (CPA2) transporter (TC 2.A.37) family. CHX (TC 2.A.37.4) subfamily.</text>
</comment>
<keyword evidence="8 10" id="KW-0472">Membrane</keyword>
<evidence type="ECO:0000256" key="2">
    <source>
        <dbReference type="ARBA" id="ARBA00022448"/>
    </source>
</evidence>
<protein>
    <submittedName>
        <fullName evidence="12">Cation/H+ exchanger</fullName>
    </submittedName>
</protein>
<reference evidence="12" key="1">
    <citation type="journal article" date="2019" name="Plant Physiol.">
        <title>Purine permease-type benzylisoquinoline alkaloid transporters in opium poppy.</title>
        <authorList>
            <person name="Dastmalchi M."/>
            <person name="Chang L."/>
            <person name="Chen R."/>
            <person name="Yu L."/>
            <person name="Chen X."/>
            <person name="Hagel J."/>
            <person name="Facchini P.J."/>
        </authorList>
    </citation>
    <scope>NUCLEOTIDE SEQUENCE</scope>
</reference>
<keyword evidence="3" id="KW-0633">Potassium transport</keyword>
<dbReference type="GO" id="GO:0016020">
    <property type="term" value="C:membrane"/>
    <property type="evidence" value="ECO:0007669"/>
    <property type="project" value="UniProtKB-SubCell"/>
</dbReference>
<dbReference type="InterPro" id="IPR038770">
    <property type="entry name" value="Na+/solute_symporter_sf"/>
</dbReference>
<evidence type="ECO:0000313" key="12">
    <source>
        <dbReference type="EMBL" id="QBG82642.1"/>
    </source>
</evidence>
<dbReference type="Pfam" id="PF00999">
    <property type="entry name" value="Na_H_Exchanger"/>
    <property type="match status" value="1"/>
</dbReference>
<dbReference type="AlphaFoldDB" id="A0A5B7LKI9"/>
<evidence type="ECO:0000256" key="3">
    <source>
        <dbReference type="ARBA" id="ARBA00022538"/>
    </source>
</evidence>
<dbReference type="GO" id="GO:0015297">
    <property type="term" value="F:antiporter activity"/>
    <property type="evidence" value="ECO:0007669"/>
    <property type="project" value="InterPro"/>
</dbReference>
<feature type="transmembrane region" description="Helical" evidence="10">
    <location>
        <begin position="113"/>
        <end position="131"/>
    </location>
</feature>
<evidence type="ECO:0000256" key="1">
    <source>
        <dbReference type="ARBA" id="ARBA00004141"/>
    </source>
</evidence>
<feature type="transmembrane region" description="Helical" evidence="10">
    <location>
        <begin position="75"/>
        <end position="92"/>
    </location>
</feature>